<gene>
    <name evidence="1" type="ORF">UY3_16677</name>
</gene>
<sequence length="97" mass="10821">MVHIRSNSMSEGFGKTTPKFMPLLRVILNYKTSITEDFFSKAKAALESKGFPEIKTNIGTCSPIINIKDFISMGLVDTEYTHAEDGIHGMLDELDVH</sequence>
<organism evidence="1 2">
    <name type="scientific">Chelonia mydas</name>
    <name type="common">Green sea-turtle</name>
    <name type="synonym">Chelonia agassizi</name>
    <dbReference type="NCBI Taxonomy" id="8469"/>
    <lineage>
        <taxon>Eukaryota</taxon>
        <taxon>Metazoa</taxon>
        <taxon>Chordata</taxon>
        <taxon>Craniata</taxon>
        <taxon>Vertebrata</taxon>
        <taxon>Euteleostomi</taxon>
        <taxon>Archelosauria</taxon>
        <taxon>Testudinata</taxon>
        <taxon>Testudines</taxon>
        <taxon>Cryptodira</taxon>
        <taxon>Durocryptodira</taxon>
        <taxon>Americhelydia</taxon>
        <taxon>Chelonioidea</taxon>
        <taxon>Cheloniidae</taxon>
        <taxon>Chelonia</taxon>
    </lineage>
</organism>
<accession>M7ANX8</accession>
<keyword evidence="2" id="KW-1185">Reference proteome</keyword>
<dbReference type="Proteomes" id="UP000031443">
    <property type="component" value="Unassembled WGS sequence"/>
</dbReference>
<dbReference type="EMBL" id="KB581996">
    <property type="protein sequence ID" value="EMP26254.1"/>
    <property type="molecule type" value="Genomic_DNA"/>
</dbReference>
<evidence type="ECO:0000313" key="1">
    <source>
        <dbReference type="EMBL" id="EMP26254.1"/>
    </source>
</evidence>
<evidence type="ECO:0000313" key="2">
    <source>
        <dbReference type="Proteomes" id="UP000031443"/>
    </source>
</evidence>
<name>M7ANX8_CHEMY</name>
<protein>
    <submittedName>
        <fullName evidence="1">Uncharacterized protein</fullName>
    </submittedName>
</protein>
<dbReference type="AlphaFoldDB" id="M7ANX8"/>
<reference evidence="2" key="1">
    <citation type="journal article" date="2013" name="Nat. Genet.">
        <title>The draft genomes of soft-shell turtle and green sea turtle yield insights into the development and evolution of the turtle-specific body plan.</title>
        <authorList>
            <person name="Wang Z."/>
            <person name="Pascual-Anaya J."/>
            <person name="Zadissa A."/>
            <person name="Li W."/>
            <person name="Niimura Y."/>
            <person name="Huang Z."/>
            <person name="Li C."/>
            <person name="White S."/>
            <person name="Xiong Z."/>
            <person name="Fang D."/>
            <person name="Wang B."/>
            <person name="Ming Y."/>
            <person name="Chen Y."/>
            <person name="Zheng Y."/>
            <person name="Kuraku S."/>
            <person name="Pignatelli M."/>
            <person name="Herrero J."/>
            <person name="Beal K."/>
            <person name="Nozawa M."/>
            <person name="Li Q."/>
            <person name="Wang J."/>
            <person name="Zhang H."/>
            <person name="Yu L."/>
            <person name="Shigenobu S."/>
            <person name="Wang J."/>
            <person name="Liu J."/>
            <person name="Flicek P."/>
            <person name="Searle S."/>
            <person name="Wang J."/>
            <person name="Kuratani S."/>
            <person name="Yin Y."/>
            <person name="Aken B."/>
            <person name="Zhang G."/>
            <person name="Irie N."/>
        </authorList>
    </citation>
    <scope>NUCLEOTIDE SEQUENCE [LARGE SCALE GENOMIC DNA]</scope>
</reference>
<proteinExistence type="predicted"/>